<dbReference type="GO" id="GO:0006450">
    <property type="term" value="P:regulation of translational fidelity"/>
    <property type="evidence" value="ECO:0007669"/>
    <property type="project" value="InterPro"/>
</dbReference>
<keyword evidence="3" id="KW-1185">Reference proteome</keyword>
<proteinExistence type="predicted"/>
<dbReference type="InterPro" id="IPR049545">
    <property type="entry name" value="Gta3_dom"/>
</dbReference>
<dbReference type="InParanoid" id="A0A168KWT5"/>
<name>A0A168KWT5_ABSGL</name>
<dbReference type="AlphaFoldDB" id="A0A168KWT5"/>
<dbReference type="Proteomes" id="UP000078561">
    <property type="component" value="Unassembled WGS sequence"/>
</dbReference>
<evidence type="ECO:0000259" key="1">
    <source>
        <dbReference type="Pfam" id="PF20978"/>
    </source>
</evidence>
<reference evidence="2" key="1">
    <citation type="submission" date="2016-04" db="EMBL/GenBank/DDBJ databases">
        <authorList>
            <person name="Evans L.H."/>
            <person name="Alamgir A."/>
            <person name="Owens N."/>
            <person name="Weber N.D."/>
            <person name="Virtaneva K."/>
            <person name="Barbian K."/>
            <person name="Babar A."/>
            <person name="Rosenke K."/>
        </authorList>
    </citation>
    <scope>NUCLEOTIDE SEQUENCE [LARGE SCALE GENOMIC DNA]</scope>
    <source>
        <strain evidence="2">CBS 101.48</strain>
    </source>
</reference>
<evidence type="ECO:0000313" key="3">
    <source>
        <dbReference type="Proteomes" id="UP000078561"/>
    </source>
</evidence>
<evidence type="ECO:0000313" key="2">
    <source>
        <dbReference type="EMBL" id="SAL95607.1"/>
    </source>
</evidence>
<dbReference type="InterPro" id="IPR036113">
    <property type="entry name" value="Asp/Glu-ADT_sf_sub_c"/>
</dbReference>
<protein>
    <recommendedName>
        <fullName evidence="1">Glutamyl-tRNA amidotransferase complex subunit Gta3 domain-containing protein</fullName>
    </recommendedName>
</protein>
<accession>A0A168KWT5</accession>
<dbReference type="OrthoDB" id="5522061at2759"/>
<sequence length="151" mass="17081">MALLHSRRFIHCTARRLTRHKVDADGLPLAPTWSVHSLLNTSSPSTAPSLISNDQLDHLFRLSQLRPPKDKADRTQLAQDMDDLTRFIHSIQQKDFGNTEPVTHIWQASTGMTLRSDDKENADKVKGTALLDNAKQTVNPFYTVKGQHQEE</sequence>
<dbReference type="Pfam" id="PF20978">
    <property type="entry name" value="Gta3"/>
    <property type="match status" value="1"/>
</dbReference>
<feature type="domain" description="Glutamyl-tRNA amidotransferase complex subunit Gta3" evidence="1">
    <location>
        <begin position="48"/>
        <end position="95"/>
    </location>
</feature>
<dbReference type="SUPFAM" id="SSF141000">
    <property type="entry name" value="Glu-tRNAGln amidotransferase C subunit"/>
    <property type="match status" value="1"/>
</dbReference>
<dbReference type="OMA" id="LPLKPTW"/>
<organism evidence="2">
    <name type="scientific">Absidia glauca</name>
    <name type="common">Pin mould</name>
    <dbReference type="NCBI Taxonomy" id="4829"/>
    <lineage>
        <taxon>Eukaryota</taxon>
        <taxon>Fungi</taxon>
        <taxon>Fungi incertae sedis</taxon>
        <taxon>Mucoromycota</taxon>
        <taxon>Mucoromycotina</taxon>
        <taxon>Mucoromycetes</taxon>
        <taxon>Mucorales</taxon>
        <taxon>Cunninghamellaceae</taxon>
        <taxon>Absidia</taxon>
    </lineage>
</organism>
<dbReference type="EMBL" id="LT550365">
    <property type="protein sequence ID" value="SAL95607.1"/>
    <property type="molecule type" value="Genomic_DNA"/>
</dbReference>
<gene>
    <name evidence="2" type="primary">ABSGL_00940.1 scaffold 1010</name>
</gene>